<dbReference type="InterPro" id="IPR022637">
    <property type="entry name" value="DNA_polIII_beta_cen"/>
</dbReference>
<evidence type="ECO:0000256" key="10">
    <source>
        <dbReference type="PIRNR" id="PIRNR000804"/>
    </source>
</evidence>
<feature type="domain" description="DNA polymerase III beta sliding clamp C-terminal" evidence="13">
    <location>
        <begin position="250"/>
        <end position="374"/>
    </location>
</feature>
<evidence type="ECO:0000256" key="9">
    <source>
        <dbReference type="ARBA" id="ARBA00023125"/>
    </source>
</evidence>
<keyword evidence="7 10" id="KW-0235">DNA replication</keyword>
<dbReference type="SMART" id="SM00480">
    <property type="entry name" value="POL3Bc"/>
    <property type="match status" value="1"/>
</dbReference>
<keyword evidence="5 10" id="KW-0808">Transferase</keyword>
<dbReference type="Pfam" id="PF00712">
    <property type="entry name" value="DNA_pol3_beta"/>
    <property type="match status" value="1"/>
</dbReference>
<organism evidence="14 15">
    <name type="scientific">Actinocatenispora thailandica</name>
    <dbReference type="NCBI Taxonomy" id="227318"/>
    <lineage>
        <taxon>Bacteria</taxon>
        <taxon>Bacillati</taxon>
        <taxon>Actinomycetota</taxon>
        <taxon>Actinomycetes</taxon>
        <taxon>Micromonosporales</taxon>
        <taxon>Micromonosporaceae</taxon>
        <taxon>Actinocatenispora</taxon>
    </lineage>
</organism>
<keyword evidence="4 10" id="KW-0963">Cytoplasm</keyword>
<accession>A0A7R7I1B1</accession>
<dbReference type="CDD" id="cd00140">
    <property type="entry name" value="beta_clamp"/>
    <property type="match status" value="1"/>
</dbReference>
<dbReference type="Gene3D" id="3.10.150.10">
    <property type="entry name" value="DNA Polymerase III, subunit A, domain 2"/>
    <property type="match status" value="3"/>
</dbReference>
<keyword evidence="9" id="KW-0238">DNA-binding</keyword>
<dbReference type="NCBIfam" id="TIGR00663">
    <property type="entry name" value="dnan"/>
    <property type="match status" value="1"/>
</dbReference>
<comment type="function">
    <text evidence="10">Confers DNA tethering and processivity to DNA polymerases and other proteins. Acts as a clamp, forming a ring around DNA (a reaction catalyzed by the clamp-loading complex) which diffuses in an ATP-independent manner freely and bidirectionally along dsDNA. Initially characterized for its ability to contact the catalytic subunit of DNA polymerase III (Pol III), a complex, multichain enzyme responsible for most of the replicative synthesis in bacteria; Pol III exhibits 3'-5' exonuclease proofreading activity. The beta chain is required for initiation of replication as well as for processivity of DNA replication.</text>
</comment>
<keyword evidence="8 10" id="KW-0239">DNA-directed DNA polymerase</keyword>
<comment type="similarity">
    <text evidence="2 10">Belongs to the beta sliding clamp family.</text>
</comment>
<dbReference type="AlphaFoldDB" id="A0A7R7I1B1"/>
<dbReference type="SUPFAM" id="SSF55979">
    <property type="entry name" value="DNA clamp"/>
    <property type="match status" value="3"/>
</dbReference>
<dbReference type="PIRSF" id="PIRSF000804">
    <property type="entry name" value="DNA_pol_III_b"/>
    <property type="match status" value="1"/>
</dbReference>
<dbReference type="GO" id="GO:0003887">
    <property type="term" value="F:DNA-directed DNA polymerase activity"/>
    <property type="evidence" value="ECO:0007669"/>
    <property type="project" value="UniProtKB-UniRule"/>
</dbReference>
<dbReference type="InterPro" id="IPR001001">
    <property type="entry name" value="DNA_polIII_beta"/>
</dbReference>
<dbReference type="GO" id="GO:0006271">
    <property type="term" value="P:DNA strand elongation involved in DNA replication"/>
    <property type="evidence" value="ECO:0007669"/>
    <property type="project" value="TreeGrafter"/>
</dbReference>
<evidence type="ECO:0000256" key="5">
    <source>
        <dbReference type="ARBA" id="ARBA00022679"/>
    </source>
</evidence>
<dbReference type="RefSeq" id="WP_203964839.1">
    <property type="nucleotide sequence ID" value="NZ_AP023355.1"/>
</dbReference>
<comment type="subcellular location">
    <subcellularLocation>
        <location evidence="1 10">Cytoplasm</location>
    </subcellularLocation>
</comment>
<evidence type="ECO:0000313" key="15">
    <source>
        <dbReference type="Proteomes" id="UP000611640"/>
    </source>
</evidence>
<dbReference type="GO" id="GO:0042802">
    <property type="term" value="F:identical protein binding"/>
    <property type="evidence" value="ECO:0007669"/>
    <property type="project" value="UniProtKB-ARBA"/>
</dbReference>
<sequence length="378" mass="40230">MKFRVERDALADAVAWTAKSLPNRPPVPVLAGVLLAVGDGRLTVSGFDYEVSSQVQVDVQPDEEGTVLVSGRLLAEITRALPAKPVDVATEGSRVEITCGSARFTLPTMPVEDYPALPAMPRSAGRIDAALFATAVAQVAIAAGRDETLPMITGVKFELERNTLTLLATDRYRAAMRELEWQPDEADTSLSALVPARTLSETARALGPLGGSVGIALSAPGAGEGMIGFAGGERRTTSRLLEGDNYPPLRSIFPAEFTSHARVPAAALAEVVKRVALVAERNNPVRLSFSSDGLVVEAGATEDARASEALECEYDGEPMTTAFNPQYLLDGLAQLGRPIAKLSFVDPMKPAVVSGSTEDNDDDTSYRYLIMPVRFANQ</sequence>
<evidence type="ECO:0000313" key="14">
    <source>
        <dbReference type="EMBL" id="BCJ38873.1"/>
    </source>
</evidence>
<gene>
    <name evidence="14" type="primary">dnaN</name>
    <name evidence="14" type="ORF">Athai_63760</name>
</gene>
<dbReference type="Proteomes" id="UP000611640">
    <property type="component" value="Chromosome"/>
</dbReference>
<dbReference type="FunFam" id="3.10.150.10:FF:000005">
    <property type="entry name" value="Beta sliding clamp"/>
    <property type="match status" value="1"/>
</dbReference>
<evidence type="ECO:0000259" key="12">
    <source>
        <dbReference type="Pfam" id="PF02767"/>
    </source>
</evidence>
<dbReference type="GO" id="GO:0003677">
    <property type="term" value="F:DNA binding"/>
    <property type="evidence" value="ECO:0007669"/>
    <property type="project" value="UniProtKB-UniRule"/>
</dbReference>
<dbReference type="GO" id="GO:0005737">
    <property type="term" value="C:cytoplasm"/>
    <property type="evidence" value="ECO:0007669"/>
    <property type="project" value="UniProtKB-SubCell"/>
</dbReference>
<evidence type="ECO:0000256" key="6">
    <source>
        <dbReference type="ARBA" id="ARBA00022695"/>
    </source>
</evidence>
<dbReference type="InterPro" id="IPR022634">
    <property type="entry name" value="DNA_polIII_beta_N"/>
</dbReference>
<dbReference type="InterPro" id="IPR022635">
    <property type="entry name" value="DNA_polIII_beta_C"/>
</dbReference>
<dbReference type="KEGG" id="atl:Athai_63760"/>
<evidence type="ECO:0000256" key="8">
    <source>
        <dbReference type="ARBA" id="ARBA00022932"/>
    </source>
</evidence>
<keyword evidence="15" id="KW-1185">Reference proteome</keyword>
<evidence type="ECO:0000256" key="2">
    <source>
        <dbReference type="ARBA" id="ARBA00010752"/>
    </source>
</evidence>
<protein>
    <recommendedName>
        <fullName evidence="3 10">Beta sliding clamp</fullName>
    </recommendedName>
</protein>
<dbReference type="PANTHER" id="PTHR30478">
    <property type="entry name" value="DNA POLYMERASE III SUBUNIT BETA"/>
    <property type="match status" value="1"/>
</dbReference>
<dbReference type="FunFam" id="3.10.150.10:FF:000001">
    <property type="entry name" value="Beta sliding clamp"/>
    <property type="match status" value="1"/>
</dbReference>
<feature type="domain" description="DNA polymerase III beta sliding clamp N-terminal" evidence="11">
    <location>
        <begin position="1"/>
        <end position="118"/>
    </location>
</feature>
<dbReference type="Pfam" id="PF02768">
    <property type="entry name" value="DNA_pol3_beta_3"/>
    <property type="match status" value="1"/>
</dbReference>
<dbReference type="InterPro" id="IPR046938">
    <property type="entry name" value="DNA_clamp_sf"/>
</dbReference>
<dbReference type="GO" id="GO:0009360">
    <property type="term" value="C:DNA polymerase III complex"/>
    <property type="evidence" value="ECO:0007669"/>
    <property type="project" value="InterPro"/>
</dbReference>
<evidence type="ECO:0000256" key="4">
    <source>
        <dbReference type="ARBA" id="ARBA00022490"/>
    </source>
</evidence>
<dbReference type="Pfam" id="PF02767">
    <property type="entry name" value="DNA_pol3_beta_2"/>
    <property type="match status" value="1"/>
</dbReference>
<evidence type="ECO:0000259" key="13">
    <source>
        <dbReference type="Pfam" id="PF02768"/>
    </source>
</evidence>
<reference evidence="14 15" key="1">
    <citation type="submission" date="2020-08" db="EMBL/GenBank/DDBJ databases">
        <title>Whole genome shotgun sequence of Actinocatenispora thailandica NBRC 105041.</title>
        <authorList>
            <person name="Komaki H."/>
            <person name="Tamura T."/>
        </authorList>
    </citation>
    <scope>NUCLEOTIDE SEQUENCE [LARGE SCALE GENOMIC DNA]</scope>
    <source>
        <strain evidence="14 15">NBRC 105041</strain>
    </source>
</reference>
<dbReference type="EMBL" id="AP023355">
    <property type="protein sequence ID" value="BCJ38873.1"/>
    <property type="molecule type" value="Genomic_DNA"/>
</dbReference>
<comment type="subunit">
    <text evidence="10">Forms a ring-shaped head-to-tail homodimer around DNA.</text>
</comment>
<evidence type="ECO:0000256" key="7">
    <source>
        <dbReference type="ARBA" id="ARBA00022705"/>
    </source>
</evidence>
<proteinExistence type="inferred from homology"/>
<evidence type="ECO:0000259" key="11">
    <source>
        <dbReference type="Pfam" id="PF00712"/>
    </source>
</evidence>
<keyword evidence="6 10" id="KW-0548">Nucleotidyltransferase</keyword>
<evidence type="ECO:0000256" key="3">
    <source>
        <dbReference type="ARBA" id="ARBA00021035"/>
    </source>
</evidence>
<name>A0A7R7I1B1_9ACTN</name>
<dbReference type="PANTHER" id="PTHR30478:SF0">
    <property type="entry name" value="BETA SLIDING CLAMP"/>
    <property type="match status" value="1"/>
</dbReference>
<feature type="domain" description="DNA polymerase III beta sliding clamp central" evidence="12">
    <location>
        <begin position="127"/>
        <end position="247"/>
    </location>
</feature>
<dbReference type="GO" id="GO:0008408">
    <property type="term" value="F:3'-5' exonuclease activity"/>
    <property type="evidence" value="ECO:0007669"/>
    <property type="project" value="InterPro"/>
</dbReference>
<evidence type="ECO:0000256" key="1">
    <source>
        <dbReference type="ARBA" id="ARBA00004496"/>
    </source>
</evidence>